<sequence>MRDSFVEPFNIIRLIGKNAVEPHHQTGEDKFPSRNRSYTPKDIVEVEESPGSVKKRMKARKIKLNGKDHRKYLVRLRNKTADKDKWLADDAIPDGDVHLRRFRASRRAEKSHQ</sequence>
<evidence type="ECO:0000313" key="2">
    <source>
        <dbReference type="EMBL" id="MBW0481258.1"/>
    </source>
</evidence>
<dbReference type="EMBL" id="AVOT02006314">
    <property type="protein sequence ID" value="MBW0481258.1"/>
    <property type="molecule type" value="Genomic_DNA"/>
</dbReference>
<reference evidence="2" key="1">
    <citation type="submission" date="2021-03" db="EMBL/GenBank/DDBJ databases">
        <title>Draft genome sequence of rust myrtle Austropuccinia psidii MF-1, a brazilian biotype.</title>
        <authorList>
            <person name="Quecine M.C."/>
            <person name="Pachon D.M.R."/>
            <person name="Bonatelli M.L."/>
            <person name="Correr F.H."/>
            <person name="Franceschini L.M."/>
            <person name="Leite T.F."/>
            <person name="Margarido G.R.A."/>
            <person name="Almeida C.A."/>
            <person name="Ferrarezi J.A."/>
            <person name="Labate C.A."/>
        </authorList>
    </citation>
    <scope>NUCLEOTIDE SEQUENCE</scope>
    <source>
        <strain evidence="2">MF-1</strain>
    </source>
</reference>
<protein>
    <submittedName>
        <fullName evidence="2">Uncharacterized protein</fullName>
    </submittedName>
</protein>
<dbReference type="OrthoDB" id="3929326at2759"/>
<organism evidence="2 3">
    <name type="scientific">Austropuccinia psidii MF-1</name>
    <dbReference type="NCBI Taxonomy" id="1389203"/>
    <lineage>
        <taxon>Eukaryota</taxon>
        <taxon>Fungi</taxon>
        <taxon>Dikarya</taxon>
        <taxon>Basidiomycota</taxon>
        <taxon>Pucciniomycotina</taxon>
        <taxon>Pucciniomycetes</taxon>
        <taxon>Pucciniales</taxon>
        <taxon>Sphaerophragmiaceae</taxon>
        <taxon>Austropuccinia</taxon>
    </lineage>
</organism>
<gene>
    <name evidence="2" type="ORF">O181_020973</name>
</gene>
<accession>A0A9Q3CDZ5</accession>
<proteinExistence type="predicted"/>
<feature type="compositionally biased region" description="Basic and acidic residues" evidence="1">
    <location>
        <begin position="20"/>
        <end position="32"/>
    </location>
</feature>
<feature type="region of interest" description="Disordered" evidence="1">
    <location>
        <begin position="19"/>
        <end position="40"/>
    </location>
</feature>
<dbReference type="AlphaFoldDB" id="A0A9Q3CDZ5"/>
<name>A0A9Q3CDZ5_9BASI</name>
<evidence type="ECO:0000256" key="1">
    <source>
        <dbReference type="SAM" id="MobiDB-lite"/>
    </source>
</evidence>
<comment type="caution">
    <text evidence="2">The sequence shown here is derived from an EMBL/GenBank/DDBJ whole genome shotgun (WGS) entry which is preliminary data.</text>
</comment>
<dbReference type="Proteomes" id="UP000765509">
    <property type="component" value="Unassembled WGS sequence"/>
</dbReference>
<keyword evidence="3" id="KW-1185">Reference proteome</keyword>
<evidence type="ECO:0000313" key="3">
    <source>
        <dbReference type="Proteomes" id="UP000765509"/>
    </source>
</evidence>